<keyword evidence="3" id="KW-1185">Reference proteome</keyword>
<dbReference type="AlphaFoldDB" id="M7P2C0"/>
<evidence type="ECO:0000313" key="2">
    <source>
        <dbReference type="EMBL" id="EMR08030.1"/>
    </source>
</evidence>
<protein>
    <recommendedName>
        <fullName evidence="1">DUF2423 domain-containing protein</fullName>
    </recommendedName>
</protein>
<dbReference type="PANTHER" id="PTHR28219:SF1">
    <property type="entry name" value="UPF0642 PROTEIN YBL028C"/>
    <property type="match status" value="1"/>
</dbReference>
<sequence>MAKSIRSNKKRLYRAEKRRSIFEPIYAARVKRLSSRLKKLFSENVDDLDKMIIDQDQNNNMNRNSKDIINMNIDETQISSTKLQNEDQSQVKHAVVGLKKKKFRKIKIHKKKTVFWHMFL</sequence>
<comment type="caution">
    <text evidence="2">The sequence shown here is derived from an EMBL/GenBank/DDBJ whole genome shotgun (WGS) entry which is preliminary data.</text>
</comment>
<dbReference type="HOGENOM" id="CLU_2050623_0_0_1"/>
<feature type="domain" description="DUF2423" evidence="1">
    <location>
        <begin position="1"/>
        <end position="42"/>
    </location>
</feature>
<proteinExistence type="predicted"/>
<evidence type="ECO:0000259" key="1">
    <source>
        <dbReference type="Pfam" id="PF10338"/>
    </source>
</evidence>
<evidence type="ECO:0000313" key="3">
    <source>
        <dbReference type="Proteomes" id="UP000011958"/>
    </source>
</evidence>
<gene>
    <name evidence="2" type="ORF">PNEG_03473</name>
</gene>
<accession>M7P2C0</accession>
<organism evidence="2 3">
    <name type="scientific">Pneumocystis murina (strain B123)</name>
    <name type="common">Mouse pneumocystis pneumonia agent</name>
    <name type="synonym">Pneumocystis carinii f. sp. muris</name>
    <dbReference type="NCBI Taxonomy" id="1069680"/>
    <lineage>
        <taxon>Eukaryota</taxon>
        <taxon>Fungi</taxon>
        <taxon>Dikarya</taxon>
        <taxon>Ascomycota</taxon>
        <taxon>Taphrinomycotina</taxon>
        <taxon>Pneumocystomycetes</taxon>
        <taxon>Pneumocystaceae</taxon>
        <taxon>Pneumocystis</taxon>
    </lineage>
</organism>
<dbReference type="PANTHER" id="PTHR28219">
    <property type="entry name" value="UPF0642 PROTEIN YBL028C"/>
    <property type="match status" value="1"/>
</dbReference>
<dbReference type="GeneID" id="19897160"/>
<dbReference type="Pfam" id="PF10338">
    <property type="entry name" value="YBL028C_N"/>
    <property type="match status" value="1"/>
</dbReference>
<dbReference type="Proteomes" id="UP000011958">
    <property type="component" value="Unassembled WGS sequence"/>
</dbReference>
<dbReference type="OrthoDB" id="5422440at2759"/>
<dbReference type="VEuPathDB" id="FungiDB:PNEG_03473"/>
<reference evidence="3" key="1">
    <citation type="journal article" date="2016" name="Nat. Commun.">
        <title>Genome analysis of three Pneumocystis species reveals adaptation mechanisms to life exclusively in mammalian hosts.</title>
        <authorList>
            <person name="Ma L."/>
            <person name="Chen Z."/>
            <person name="Huang D.W."/>
            <person name="Kutty G."/>
            <person name="Ishihara M."/>
            <person name="Wang H."/>
            <person name="Abouelleil A."/>
            <person name="Bishop L."/>
            <person name="Davey E."/>
            <person name="Deng R."/>
            <person name="Deng X."/>
            <person name="Fan L."/>
            <person name="Fantoni G."/>
            <person name="Fitzgerald M."/>
            <person name="Gogineni E."/>
            <person name="Goldberg J.M."/>
            <person name="Handley G."/>
            <person name="Hu X."/>
            <person name="Huber C."/>
            <person name="Jiao X."/>
            <person name="Jones K."/>
            <person name="Levin J.Z."/>
            <person name="Liu Y."/>
            <person name="Macdonald P."/>
            <person name="Melnikov A."/>
            <person name="Raley C."/>
            <person name="Sassi M."/>
            <person name="Sherman B.T."/>
            <person name="Song X."/>
            <person name="Sykes S."/>
            <person name="Tran B."/>
            <person name="Walsh L."/>
            <person name="Xia Y."/>
            <person name="Yang J."/>
            <person name="Young S."/>
            <person name="Zeng Q."/>
            <person name="Zheng X."/>
            <person name="Stephens R."/>
            <person name="Nusbaum C."/>
            <person name="Birren B.W."/>
            <person name="Azadi P."/>
            <person name="Lempicki R.A."/>
            <person name="Cuomo C.A."/>
            <person name="Kovacs J.A."/>
        </authorList>
    </citation>
    <scope>NUCLEOTIDE SEQUENCE [LARGE SCALE GENOMIC DNA]</scope>
    <source>
        <strain evidence="3">B123</strain>
    </source>
</reference>
<dbReference type="GO" id="GO:0030687">
    <property type="term" value="C:preribosome, large subunit precursor"/>
    <property type="evidence" value="ECO:0007669"/>
    <property type="project" value="TreeGrafter"/>
</dbReference>
<dbReference type="EMBL" id="AFWA02000016">
    <property type="protein sequence ID" value="EMR08030.1"/>
    <property type="molecule type" value="Genomic_DNA"/>
</dbReference>
<name>M7P2C0_PNEMU</name>
<dbReference type="InterPro" id="IPR019434">
    <property type="entry name" value="DUF2423"/>
</dbReference>
<dbReference type="RefSeq" id="XP_007875562.1">
    <property type="nucleotide sequence ID" value="XM_007877371.1"/>
</dbReference>